<protein>
    <submittedName>
        <fullName evidence="3">Restriction endonuclease</fullName>
    </submittedName>
</protein>
<keyword evidence="3" id="KW-0255">Endonuclease</keyword>
<dbReference type="InterPro" id="IPR007560">
    <property type="entry name" value="Restrct_endonuc_IV_Mrr"/>
</dbReference>
<gene>
    <name evidence="3" type="ORF">OHA16_10660</name>
</gene>
<dbReference type="InterPro" id="IPR052906">
    <property type="entry name" value="Type_IV_Methyl-Rstrct_Enzyme"/>
</dbReference>
<organism evidence="3 4">
    <name type="scientific">Kitasatospora purpeofusca</name>
    <dbReference type="NCBI Taxonomy" id="67352"/>
    <lineage>
        <taxon>Bacteria</taxon>
        <taxon>Bacillati</taxon>
        <taxon>Actinomycetota</taxon>
        <taxon>Actinomycetes</taxon>
        <taxon>Kitasatosporales</taxon>
        <taxon>Streptomycetaceae</taxon>
        <taxon>Kitasatospora</taxon>
    </lineage>
</organism>
<name>A0ABZ1TX95_9ACTN</name>
<evidence type="ECO:0000256" key="1">
    <source>
        <dbReference type="SAM" id="Phobius"/>
    </source>
</evidence>
<evidence type="ECO:0000259" key="2">
    <source>
        <dbReference type="Pfam" id="PF04471"/>
    </source>
</evidence>
<evidence type="ECO:0000313" key="4">
    <source>
        <dbReference type="Proteomes" id="UP001432222"/>
    </source>
</evidence>
<dbReference type="PANTHER" id="PTHR30015">
    <property type="entry name" value="MRR RESTRICTION SYSTEM PROTEIN"/>
    <property type="match status" value="1"/>
</dbReference>
<dbReference type="Pfam" id="PF04471">
    <property type="entry name" value="Mrr_cat"/>
    <property type="match status" value="1"/>
</dbReference>
<sequence>MRHDGTFDPLLKAIAWAVLAIAVAKVVWQWLSTSFWRWLSVDVWGWITDHPWWSALIAAPLLLIPVLLAARLLTPHRYVHYLDDDFDDEAPAVLTYGMDYLDALEATEFERACADLLVRDGFTGVQHSGRAGDLGADVVAWDHLGRKVVVQCKHYARPVGSRDVQTFNGTARPEHHADVPVMIGLNGFTRDARAFAARHDLILVDRQILHDWAQGTYLYDAIDDGADRAAA</sequence>
<proteinExistence type="predicted"/>
<evidence type="ECO:0000313" key="3">
    <source>
        <dbReference type="EMBL" id="WUQ83393.1"/>
    </source>
</evidence>
<dbReference type="InterPro" id="IPR011856">
    <property type="entry name" value="tRNA_endonuc-like_dom_sf"/>
</dbReference>
<keyword evidence="3" id="KW-0540">Nuclease</keyword>
<dbReference type="SUPFAM" id="SSF52980">
    <property type="entry name" value="Restriction endonuclease-like"/>
    <property type="match status" value="1"/>
</dbReference>
<dbReference type="GO" id="GO:0004519">
    <property type="term" value="F:endonuclease activity"/>
    <property type="evidence" value="ECO:0007669"/>
    <property type="project" value="UniProtKB-KW"/>
</dbReference>
<dbReference type="InterPro" id="IPR011335">
    <property type="entry name" value="Restrct_endonuc-II-like"/>
</dbReference>
<dbReference type="Gene3D" id="3.40.1350.10">
    <property type="match status" value="1"/>
</dbReference>
<reference evidence="3" key="1">
    <citation type="submission" date="2022-10" db="EMBL/GenBank/DDBJ databases">
        <title>The complete genomes of actinobacterial strains from the NBC collection.</title>
        <authorList>
            <person name="Joergensen T.S."/>
            <person name="Alvarez Arevalo M."/>
            <person name="Sterndorff E.B."/>
            <person name="Faurdal D."/>
            <person name="Vuksanovic O."/>
            <person name="Mourched A.-S."/>
            <person name="Charusanti P."/>
            <person name="Shaw S."/>
            <person name="Blin K."/>
            <person name="Weber T."/>
        </authorList>
    </citation>
    <scope>NUCLEOTIDE SEQUENCE</scope>
    <source>
        <strain evidence="3">NBC_00222</strain>
    </source>
</reference>
<feature type="transmembrane region" description="Helical" evidence="1">
    <location>
        <begin position="12"/>
        <end position="31"/>
    </location>
</feature>
<dbReference type="PANTHER" id="PTHR30015:SF6">
    <property type="entry name" value="SLL1429 PROTEIN"/>
    <property type="match status" value="1"/>
</dbReference>
<feature type="domain" description="Restriction endonuclease type IV Mrr" evidence="2">
    <location>
        <begin position="101"/>
        <end position="212"/>
    </location>
</feature>
<keyword evidence="3" id="KW-0378">Hydrolase</keyword>
<accession>A0ABZ1TX95</accession>
<keyword evidence="4" id="KW-1185">Reference proteome</keyword>
<keyword evidence="1" id="KW-1133">Transmembrane helix</keyword>
<dbReference type="RefSeq" id="WP_328954423.1">
    <property type="nucleotide sequence ID" value="NZ_CP108110.1"/>
</dbReference>
<keyword evidence="1" id="KW-0472">Membrane</keyword>
<keyword evidence="1" id="KW-0812">Transmembrane</keyword>
<feature type="transmembrane region" description="Helical" evidence="1">
    <location>
        <begin position="51"/>
        <end position="73"/>
    </location>
</feature>
<dbReference type="EMBL" id="CP108110">
    <property type="protein sequence ID" value="WUQ83393.1"/>
    <property type="molecule type" value="Genomic_DNA"/>
</dbReference>
<dbReference type="Proteomes" id="UP001432222">
    <property type="component" value="Chromosome"/>
</dbReference>